<dbReference type="Pfam" id="PF01402">
    <property type="entry name" value="RHH_1"/>
    <property type="match status" value="1"/>
</dbReference>
<sequence length="107" mass="11648">MRQPPKKSRSKTPTSNTIAFRVPEELLALLDAAAKKLNVTRGELVRAIVATHFESQPPAIADDLSKLLSKASLIHRNQARLLVTILTAIGKSPREEAVEIARASLLS</sequence>
<keyword evidence="3" id="KW-1185">Reference proteome</keyword>
<dbReference type="SUPFAM" id="SSF47598">
    <property type="entry name" value="Ribbon-helix-helix"/>
    <property type="match status" value="1"/>
</dbReference>
<dbReference type="Proteomes" id="UP000317909">
    <property type="component" value="Chromosome"/>
</dbReference>
<dbReference type="KEGG" id="llh:I41_04470"/>
<accession>A0A517TSD9</accession>
<reference evidence="2 3" key="1">
    <citation type="submission" date="2019-02" db="EMBL/GenBank/DDBJ databases">
        <title>Deep-cultivation of Planctomycetes and their phenomic and genomic characterization uncovers novel biology.</title>
        <authorList>
            <person name="Wiegand S."/>
            <person name="Jogler M."/>
            <person name="Boedeker C."/>
            <person name="Pinto D."/>
            <person name="Vollmers J."/>
            <person name="Rivas-Marin E."/>
            <person name="Kohn T."/>
            <person name="Peeters S.H."/>
            <person name="Heuer A."/>
            <person name="Rast P."/>
            <person name="Oberbeckmann S."/>
            <person name="Bunk B."/>
            <person name="Jeske O."/>
            <person name="Meyerdierks A."/>
            <person name="Storesund J.E."/>
            <person name="Kallscheuer N."/>
            <person name="Luecker S."/>
            <person name="Lage O.M."/>
            <person name="Pohl T."/>
            <person name="Merkel B.J."/>
            <person name="Hornburger P."/>
            <person name="Mueller R.-W."/>
            <person name="Bruemmer F."/>
            <person name="Labrenz M."/>
            <person name="Spormann A.M."/>
            <person name="Op den Camp H."/>
            <person name="Overmann J."/>
            <person name="Amann R."/>
            <person name="Jetten M.S.M."/>
            <person name="Mascher T."/>
            <person name="Medema M.H."/>
            <person name="Devos D.P."/>
            <person name="Kaster A.-K."/>
            <person name="Ovreas L."/>
            <person name="Rohde M."/>
            <person name="Galperin M.Y."/>
            <person name="Jogler C."/>
        </authorList>
    </citation>
    <scope>NUCLEOTIDE SEQUENCE [LARGE SCALE GENOMIC DNA]</scope>
    <source>
        <strain evidence="2 3">I41</strain>
    </source>
</reference>
<dbReference type="InterPro" id="IPR002145">
    <property type="entry name" value="CopG"/>
</dbReference>
<protein>
    <recommendedName>
        <fullName evidence="1">Ribbon-helix-helix protein CopG domain-containing protein</fullName>
    </recommendedName>
</protein>
<name>A0A517TSD9_9BACT</name>
<dbReference type="GO" id="GO:0006355">
    <property type="term" value="P:regulation of DNA-templated transcription"/>
    <property type="evidence" value="ECO:0007669"/>
    <property type="project" value="InterPro"/>
</dbReference>
<gene>
    <name evidence="2" type="ORF">I41_04470</name>
</gene>
<evidence type="ECO:0000259" key="1">
    <source>
        <dbReference type="Pfam" id="PF01402"/>
    </source>
</evidence>
<dbReference type="AlphaFoldDB" id="A0A517TSD9"/>
<proteinExistence type="predicted"/>
<evidence type="ECO:0000313" key="3">
    <source>
        <dbReference type="Proteomes" id="UP000317909"/>
    </source>
</evidence>
<dbReference type="RefSeq" id="WP_168206618.1">
    <property type="nucleotide sequence ID" value="NZ_CP036339.1"/>
</dbReference>
<dbReference type="InterPro" id="IPR010985">
    <property type="entry name" value="Ribbon_hlx_hlx"/>
</dbReference>
<dbReference type="EMBL" id="CP036339">
    <property type="protein sequence ID" value="QDT71290.1"/>
    <property type="molecule type" value="Genomic_DNA"/>
</dbReference>
<organism evidence="2 3">
    <name type="scientific">Lacipirellula limnantheis</name>
    <dbReference type="NCBI Taxonomy" id="2528024"/>
    <lineage>
        <taxon>Bacteria</taxon>
        <taxon>Pseudomonadati</taxon>
        <taxon>Planctomycetota</taxon>
        <taxon>Planctomycetia</taxon>
        <taxon>Pirellulales</taxon>
        <taxon>Lacipirellulaceae</taxon>
        <taxon>Lacipirellula</taxon>
    </lineage>
</organism>
<feature type="domain" description="Ribbon-helix-helix protein CopG" evidence="1">
    <location>
        <begin position="19"/>
        <end position="51"/>
    </location>
</feature>
<evidence type="ECO:0000313" key="2">
    <source>
        <dbReference type="EMBL" id="QDT71290.1"/>
    </source>
</evidence>